<dbReference type="AlphaFoldDB" id="A0A1H9GDS3"/>
<accession>A0A1H9GDS3</accession>
<name>A0A1H9GDS3_9PROT</name>
<evidence type="ECO:0000313" key="2">
    <source>
        <dbReference type="Proteomes" id="UP000181998"/>
    </source>
</evidence>
<proteinExistence type="predicted"/>
<reference evidence="1 2" key="1">
    <citation type="submission" date="2016-10" db="EMBL/GenBank/DDBJ databases">
        <authorList>
            <person name="de Groot N.N."/>
        </authorList>
    </citation>
    <scope>NUCLEOTIDE SEQUENCE [LARGE SCALE GENOMIC DNA]</scope>
    <source>
        <strain evidence="1 2">Nm9</strain>
    </source>
</reference>
<gene>
    <name evidence="1" type="ORF">SAMN05421510_10615</name>
</gene>
<organism evidence="1 2">
    <name type="scientific">Nitrosomonas ureae</name>
    <dbReference type="NCBI Taxonomy" id="44577"/>
    <lineage>
        <taxon>Bacteria</taxon>
        <taxon>Pseudomonadati</taxon>
        <taxon>Pseudomonadota</taxon>
        <taxon>Betaproteobacteria</taxon>
        <taxon>Nitrosomonadales</taxon>
        <taxon>Nitrosomonadaceae</taxon>
        <taxon>Nitrosomonas</taxon>
    </lineage>
</organism>
<dbReference type="EMBL" id="FOFX01000061">
    <property type="protein sequence ID" value="SEQ48173.1"/>
    <property type="molecule type" value="Genomic_DNA"/>
</dbReference>
<sequence>MNWNKGAYFVQQAVGQFCDAAIGQQTKETAYGKET</sequence>
<protein>
    <submittedName>
        <fullName evidence="1">Uncharacterized protein</fullName>
    </submittedName>
</protein>
<evidence type="ECO:0000313" key="1">
    <source>
        <dbReference type="EMBL" id="SEQ48173.1"/>
    </source>
</evidence>
<dbReference type="Proteomes" id="UP000181998">
    <property type="component" value="Unassembled WGS sequence"/>
</dbReference>